<accession>A0A3Q3IWG3</accession>
<protein>
    <submittedName>
        <fullName evidence="1">Uncharacterized protein</fullName>
    </submittedName>
</protein>
<proteinExistence type="predicted"/>
<dbReference type="AlphaFoldDB" id="A0A3Q3IWG3"/>
<sequence length="108" mass="11811">MSIQSTKTVINGRELAWLCPQKLTHIASCFLAASLLQGHSKSSTSVGRKCRAQIVCGPLPIRNRKNKVQTSNDATPITLERLIVLLNTLVMHVSLNAKKPIQGLLIIL</sequence>
<evidence type="ECO:0000313" key="2">
    <source>
        <dbReference type="Proteomes" id="UP000261600"/>
    </source>
</evidence>
<keyword evidence="2" id="KW-1185">Reference proteome</keyword>
<reference evidence="1" key="2">
    <citation type="submission" date="2025-09" db="UniProtKB">
        <authorList>
            <consortium name="Ensembl"/>
        </authorList>
    </citation>
    <scope>IDENTIFICATION</scope>
</reference>
<dbReference type="Proteomes" id="UP000261600">
    <property type="component" value="Unplaced"/>
</dbReference>
<evidence type="ECO:0000313" key="1">
    <source>
        <dbReference type="Ensembl" id="ENSMALP00000005156.1"/>
    </source>
</evidence>
<reference evidence="1" key="1">
    <citation type="submission" date="2025-08" db="UniProtKB">
        <authorList>
            <consortium name="Ensembl"/>
        </authorList>
    </citation>
    <scope>IDENTIFICATION</scope>
</reference>
<organism evidence="1 2">
    <name type="scientific">Monopterus albus</name>
    <name type="common">Swamp eel</name>
    <dbReference type="NCBI Taxonomy" id="43700"/>
    <lineage>
        <taxon>Eukaryota</taxon>
        <taxon>Metazoa</taxon>
        <taxon>Chordata</taxon>
        <taxon>Craniata</taxon>
        <taxon>Vertebrata</taxon>
        <taxon>Euteleostomi</taxon>
        <taxon>Actinopterygii</taxon>
        <taxon>Neopterygii</taxon>
        <taxon>Teleostei</taxon>
        <taxon>Neoteleostei</taxon>
        <taxon>Acanthomorphata</taxon>
        <taxon>Anabantaria</taxon>
        <taxon>Synbranchiformes</taxon>
        <taxon>Synbranchidae</taxon>
        <taxon>Monopterus</taxon>
    </lineage>
</organism>
<dbReference type="Ensembl" id="ENSMALT00000005275.1">
    <property type="protein sequence ID" value="ENSMALP00000005156.1"/>
    <property type="gene ID" value="ENSMALG00000003722.1"/>
</dbReference>
<name>A0A3Q3IWG3_MONAL</name>